<dbReference type="InterPro" id="IPR013762">
    <property type="entry name" value="Integrase-like_cat_sf"/>
</dbReference>
<feature type="domain" description="Tyr recombinase" evidence="7">
    <location>
        <begin position="271"/>
        <end position="469"/>
    </location>
</feature>
<dbReference type="SUPFAM" id="SSF56349">
    <property type="entry name" value="DNA breaking-rejoining enzymes"/>
    <property type="match status" value="1"/>
</dbReference>
<dbReference type="InterPro" id="IPR050090">
    <property type="entry name" value="Tyrosine_recombinase_XerCD"/>
</dbReference>
<evidence type="ECO:0000256" key="3">
    <source>
        <dbReference type="ARBA" id="ARBA00023125"/>
    </source>
</evidence>
<evidence type="ECO:0000256" key="5">
    <source>
        <dbReference type="SAM" id="MobiDB-lite"/>
    </source>
</evidence>
<keyword evidence="3" id="KW-0238">DNA-binding</keyword>
<dbReference type="InterPro" id="IPR011010">
    <property type="entry name" value="DNA_brk_join_enz"/>
</dbReference>
<proteinExistence type="inferred from homology"/>
<protein>
    <submittedName>
        <fullName evidence="8">Site-specific integrase</fullName>
    </submittedName>
</protein>
<dbReference type="PROSITE" id="PS50972">
    <property type="entry name" value="PTERIN_BINDING"/>
    <property type="match status" value="1"/>
</dbReference>
<organism evidence="8 9">
    <name type="scientific">Pseudoroseomonas ludipueritiae</name>
    <dbReference type="NCBI Taxonomy" id="198093"/>
    <lineage>
        <taxon>Bacteria</taxon>
        <taxon>Pseudomonadati</taxon>
        <taxon>Pseudomonadota</taxon>
        <taxon>Alphaproteobacteria</taxon>
        <taxon>Acetobacterales</taxon>
        <taxon>Acetobacteraceae</taxon>
        <taxon>Pseudoroseomonas</taxon>
    </lineage>
</organism>
<evidence type="ECO:0000313" key="9">
    <source>
        <dbReference type="Proteomes" id="UP000603940"/>
    </source>
</evidence>
<sequence length="529" mass="59351">MHIAVDRIFALAADGTKVVSLRERRVQEAIRALAQEPVWDGEQYALLAEDIQAGNDSEFDAIMSMLGSEKEPALTPLEYRRLKHQLERLLLHMCVRKTQNSLDQAVSLAEAFSSAHKRVISAQKAEDSPLFSTHFERFLAYKKGESSDADGYTAQTESQTRVTGRLFRELMGDLHVGSISRRTASEFRQLLLRVPSNLGKSPKDPPAPTAIERADKEEASGQPAVKRLSMTTVKRHFSSMQQYWKWLLTHDYVAANPFERWEFPRKSAARRARADWPDDDLVRLFRSPLFRVKPLDSTFRWVPAIALLSGMRVEEICRLRPQDVSFMDMAFNIREHEDGWSPKTEAGSRLVPIHKALIELGFANLVARRISESADRLFPGLKSGGPDGKLGYDPSRQFSRLKIGMGFPKNQVFHSFRATVRTKVRNATPPLPAEFIDATIGHEPGADASTGERVYQKRYDLRNLRMVIDALEYPPAVMATLRLAVTGTEVTSGEITSIKEGALATVDESAIEEEVDLDEVGVTEFEPGG</sequence>
<dbReference type="Proteomes" id="UP000603940">
    <property type="component" value="Unassembled WGS sequence"/>
</dbReference>
<dbReference type="PANTHER" id="PTHR30349:SF41">
    <property type="entry name" value="INTEGRASE_RECOMBINASE PROTEIN MJ0367-RELATED"/>
    <property type="match status" value="1"/>
</dbReference>
<keyword evidence="2" id="KW-0229">DNA integration</keyword>
<dbReference type="InterPro" id="IPR000489">
    <property type="entry name" value="Pterin-binding_dom"/>
</dbReference>
<evidence type="ECO:0000256" key="4">
    <source>
        <dbReference type="ARBA" id="ARBA00023172"/>
    </source>
</evidence>
<evidence type="ECO:0000259" key="7">
    <source>
        <dbReference type="PROSITE" id="PS51898"/>
    </source>
</evidence>
<gene>
    <name evidence="8" type="ORF">IBL25_21460</name>
</gene>
<dbReference type="InterPro" id="IPR002104">
    <property type="entry name" value="Integrase_catalytic"/>
</dbReference>
<dbReference type="Gene3D" id="1.10.443.10">
    <property type="entry name" value="Intergrase catalytic core"/>
    <property type="match status" value="1"/>
</dbReference>
<comment type="caution">
    <text evidence="8">The sequence shown here is derived from an EMBL/GenBank/DDBJ whole genome shotgun (WGS) entry which is preliminary data.</text>
</comment>
<dbReference type="Pfam" id="PF00589">
    <property type="entry name" value="Phage_integrase"/>
    <property type="match status" value="1"/>
</dbReference>
<dbReference type="EMBL" id="JACTUZ010000154">
    <property type="protein sequence ID" value="MBC9179513.1"/>
    <property type="molecule type" value="Genomic_DNA"/>
</dbReference>
<dbReference type="PANTHER" id="PTHR30349">
    <property type="entry name" value="PHAGE INTEGRASE-RELATED"/>
    <property type="match status" value="1"/>
</dbReference>
<comment type="similarity">
    <text evidence="1">Belongs to the 'phage' integrase family.</text>
</comment>
<keyword evidence="4" id="KW-0233">DNA recombination</keyword>
<dbReference type="PROSITE" id="PS51898">
    <property type="entry name" value="TYR_RECOMBINASE"/>
    <property type="match status" value="1"/>
</dbReference>
<feature type="domain" description="Pterin-binding" evidence="6">
    <location>
        <begin position="475"/>
        <end position="529"/>
    </location>
</feature>
<evidence type="ECO:0000313" key="8">
    <source>
        <dbReference type="EMBL" id="MBC9179513.1"/>
    </source>
</evidence>
<feature type="region of interest" description="Disordered" evidence="5">
    <location>
        <begin position="197"/>
        <end position="223"/>
    </location>
</feature>
<keyword evidence="9" id="KW-1185">Reference proteome</keyword>
<accession>A0ABR7RCV7</accession>
<dbReference type="CDD" id="cd01184">
    <property type="entry name" value="INT_C_like_1"/>
    <property type="match status" value="1"/>
</dbReference>
<evidence type="ECO:0000256" key="1">
    <source>
        <dbReference type="ARBA" id="ARBA00008857"/>
    </source>
</evidence>
<evidence type="ECO:0000256" key="2">
    <source>
        <dbReference type="ARBA" id="ARBA00022908"/>
    </source>
</evidence>
<evidence type="ECO:0000259" key="6">
    <source>
        <dbReference type="PROSITE" id="PS50972"/>
    </source>
</evidence>
<reference evidence="8 9" key="1">
    <citation type="journal article" date="2009" name="Int. J. Syst. Evol. Microbiol.">
        <title>Transfer of Teichococcus ludipueritiae and Muricoccus roseus to the genus Roseomonas, as Roseomonas ludipueritiae comb. nov. and Roseomonas rosea comb. nov., respectively, and emended description of the genus Roseomonas.</title>
        <authorList>
            <person name="Sanchez-Porro C."/>
            <person name="Gallego V."/>
            <person name="Busse H.J."/>
            <person name="Kampfer P."/>
            <person name="Ventosa A."/>
        </authorList>
    </citation>
    <scope>NUCLEOTIDE SEQUENCE [LARGE SCALE GENOMIC DNA]</scope>
    <source>
        <strain evidence="8 9">DSM 14915</strain>
    </source>
</reference>
<name>A0ABR7RCV7_9PROT</name>